<dbReference type="InterPro" id="IPR034151">
    <property type="entry name" value="TOPRIM_DnaG_bac"/>
</dbReference>
<sequence length="166" mass="19235">MTLLGRYAWHLIFPVFKNGRLFGFVARRMSNNGSRRYLYPKGFKTSEVLYRIDDLTGKSCVIVEGVFDCIPLQFEATALLGSFLSKIHLRLLLKKGFEKIYLALDSDAKEKTKEAGIKLRPYFDVKVAELTNGDPGSYQREKLLEKVENAMDFDEWRYNYLRSLVC</sequence>
<evidence type="ECO:0000313" key="1">
    <source>
        <dbReference type="EMBL" id="GAH87481.1"/>
    </source>
</evidence>
<dbReference type="Gene3D" id="3.40.1360.10">
    <property type="match status" value="1"/>
</dbReference>
<comment type="caution">
    <text evidence="1">The sequence shown here is derived from an EMBL/GenBank/DDBJ whole genome shotgun (WGS) entry which is preliminary data.</text>
</comment>
<dbReference type="AlphaFoldDB" id="X1IYH4"/>
<accession>X1IYH4</accession>
<name>X1IYH4_9ZZZZ</name>
<organism evidence="1">
    <name type="scientific">marine sediment metagenome</name>
    <dbReference type="NCBI Taxonomy" id="412755"/>
    <lineage>
        <taxon>unclassified sequences</taxon>
        <taxon>metagenomes</taxon>
        <taxon>ecological metagenomes</taxon>
    </lineage>
</organism>
<dbReference type="SUPFAM" id="SSF56731">
    <property type="entry name" value="DNA primase core"/>
    <property type="match status" value="1"/>
</dbReference>
<proteinExistence type="predicted"/>
<reference evidence="1" key="1">
    <citation type="journal article" date="2014" name="Front. Microbiol.">
        <title>High frequency of phylogenetically diverse reductive dehalogenase-homologous genes in deep subseafloor sedimentary metagenomes.</title>
        <authorList>
            <person name="Kawai M."/>
            <person name="Futagami T."/>
            <person name="Toyoda A."/>
            <person name="Takaki Y."/>
            <person name="Nishi S."/>
            <person name="Hori S."/>
            <person name="Arai W."/>
            <person name="Tsubouchi T."/>
            <person name="Morono Y."/>
            <person name="Uchiyama I."/>
            <person name="Ito T."/>
            <person name="Fujiyama A."/>
            <person name="Inagaki F."/>
            <person name="Takami H."/>
        </authorList>
    </citation>
    <scope>NUCLEOTIDE SEQUENCE</scope>
    <source>
        <strain evidence="1">Expedition CK06-06</strain>
    </source>
</reference>
<gene>
    <name evidence="1" type="ORF">S03H2_56394</name>
</gene>
<protein>
    <recommendedName>
        <fullName evidence="2">Toprim domain-containing protein</fullName>
    </recommendedName>
</protein>
<evidence type="ECO:0008006" key="2">
    <source>
        <dbReference type="Google" id="ProtNLM"/>
    </source>
</evidence>
<dbReference type="CDD" id="cd03364">
    <property type="entry name" value="TOPRIM_DnaG_primases"/>
    <property type="match status" value="1"/>
</dbReference>
<dbReference type="EMBL" id="BARU01036066">
    <property type="protein sequence ID" value="GAH87481.1"/>
    <property type="molecule type" value="Genomic_DNA"/>
</dbReference>